<comment type="caution">
    <text evidence="11">The sequence shown here is derived from an EMBL/GenBank/DDBJ whole genome shotgun (WGS) entry which is preliminary data.</text>
</comment>
<evidence type="ECO:0000256" key="6">
    <source>
        <dbReference type="ARBA" id="ARBA00023239"/>
    </source>
</evidence>
<dbReference type="GO" id="GO:0006284">
    <property type="term" value="P:base-excision repair"/>
    <property type="evidence" value="ECO:0007669"/>
    <property type="project" value="InterPro"/>
</dbReference>
<dbReference type="GO" id="GO:0008534">
    <property type="term" value="F:oxidized purine nucleobase lesion DNA N-glycosylase activity"/>
    <property type="evidence" value="ECO:0007669"/>
    <property type="project" value="InterPro"/>
</dbReference>
<proteinExistence type="inferred from homology"/>
<dbReference type="AlphaFoldDB" id="A0A8H2QYM1"/>
<dbReference type="CDD" id="cd00056">
    <property type="entry name" value="ENDO3c"/>
    <property type="match status" value="1"/>
</dbReference>
<sequence>MKIKTSMDLEKTLFCGQFFRTQALDGGYLVYFKAQRIWARQGEGFLEVQGPVARRDLEDFFDLNRDYRAVEEALASHEFLRPALTAASGIHILRQDPWEVVVAFIISANSNIPRIRKSLFALCQNYGIKRQDQWGTYYSFPRPQDLAGVCREDFREKIKLGYRDQYLVKTTQQVLEGQVDLEALKETKDKDLAMKELRKLSGVGPKVAHCILLFGLHNWQGFPVDVWMKRALKKHFPKSGEKDYEALAQDLFGPYAGYAQQALFYHAKLNQMEG</sequence>
<keyword evidence="3" id="KW-0227">DNA damage</keyword>
<organism evidence="11 12">
    <name type="scientific">Urinicoccus massiliensis</name>
    <dbReference type="NCBI Taxonomy" id="1723382"/>
    <lineage>
        <taxon>Bacteria</taxon>
        <taxon>Bacillati</taxon>
        <taxon>Bacillota</taxon>
        <taxon>Tissierellia</taxon>
        <taxon>Tissierellales</taxon>
        <taxon>Peptoniphilaceae</taxon>
        <taxon>Urinicoccus</taxon>
    </lineage>
</organism>
<keyword evidence="8" id="KW-0326">Glycosidase</keyword>
<evidence type="ECO:0000256" key="3">
    <source>
        <dbReference type="ARBA" id="ARBA00022763"/>
    </source>
</evidence>
<keyword evidence="12" id="KW-1185">Reference proteome</keyword>
<dbReference type="EC" id="4.2.99.18" evidence="2"/>
<dbReference type="Pfam" id="PF07934">
    <property type="entry name" value="OGG_N"/>
    <property type="match status" value="1"/>
</dbReference>
<dbReference type="SUPFAM" id="SSF55945">
    <property type="entry name" value="TATA-box binding protein-like"/>
    <property type="match status" value="1"/>
</dbReference>
<dbReference type="PANTHER" id="PTHR10242:SF2">
    <property type="entry name" value="N-GLYCOSYLASE_DNA LYASE"/>
    <property type="match status" value="1"/>
</dbReference>
<comment type="catalytic activity">
    <reaction evidence="9">
        <text>2'-deoxyribonucleotide-(2'-deoxyribose 5'-phosphate)-2'-deoxyribonucleotide-DNA = a 3'-end 2'-deoxyribonucleotide-(2,3-dehydro-2,3-deoxyribose 5'-phosphate)-DNA + a 5'-end 5'-phospho-2'-deoxyribonucleoside-DNA + H(+)</text>
        <dbReference type="Rhea" id="RHEA:66592"/>
        <dbReference type="Rhea" id="RHEA-COMP:13180"/>
        <dbReference type="Rhea" id="RHEA-COMP:16897"/>
        <dbReference type="Rhea" id="RHEA-COMP:17067"/>
        <dbReference type="ChEBI" id="CHEBI:15378"/>
        <dbReference type="ChEBI" id="CHEBI:136412"/>
        <dbReference type="ChEBI" id="CHEBI:157695"/>
        <dbReference type="ChEBI" id="CHEBI:167181"/>
        <dbReference type="EC" id="4.2.99.18"/>
    </reaction>
</comment>
<evidence type="ECO:0000313" key="12">
    <source>
        <dbReference type="Proteomes" id="UP000377798"/>
    </source>
</evidence>
<evidence type="ECO:0000256" key="5">
    <source>
        <dbReference type="ARBA" id="ARBA00023204"/>
    </source>
</evidence>
<dbReference type="RefSeq" id="WP_131749600.1">
    <property type="nucleotide sequence ID" value="NZ_CAACYI010000001.1"/>
</dbReference>
<dbReference type="InterPro" id="IPR012904">
    <property type="entry name" value="OGG_N"/>
</dbReference>
<evidence type="ECO:0000313" key="11">
    <source>
        <dbReference type="EMBL" id="VFB16919.1"/>
    </source>
</evidence>
<dbReference type="EMBL" id="CAACYI010000001">
    <property type="protein sequence ID" value="VFB16919.1"/>
    <property type="molecule type" value="Genomic_DNA"/>
</dbReference>
<evidence type="ECO:0000256" key="8">
    <source>
        <dbReference type="ARBA" id="ARBA00023295"/>
    </source>
</evidence>
<comment type="similarity">
    <text evidence="1">Belongs to the type-1 OGG1 family.</text>
</comment>
<protein>
    <recommendedName>
        <fullName evidence="2">DNA-(apurinic or apyrimidinic site) lyase</fullName>
        <ecNumber evidence="2">4.2.99.18</ecNumber>
    </recommendedName>
</protein>
<dbReference type="InterPro" id="IPR011257">
    <property type="entry name" value="DNA_glycosylase"/>
</dbReference>
<keyword evidence="7" id="KW-0511">Multifunctional enzyme</keyword>
<dbReference type="GO" id="GO:0003684">
    <property type="term" value="F:damaged DNA binding"/>
    <property type="evidence" value="ECO:0007669"/>
    <property type="project" value="InterPro"/>
</dbReference>
<evidence type="ECO:0000256" key="7">
    <source>
        <dbReference type="ARBA" id="ARBA00023268"/>
    </source>
</evidence>
<dbReference type="Gene3D" id="3.30.310.260">
    <property type="match status" value="1"/>
</dbReference>
<dbReference type="Pfam" id="PF00730">
    <property type="entry name" value="HhH-GPD"/>
    <property type="match status" value="1"/>
</dbReference>
<dbReference type="InterPro" id="IPR003265">
    <property type="entry name" value="HhH-GPD_domain"/>
</dbReference>
<accession>A0A8H2QYM1</accession>
<evidence type="ECO:0000256" key="2">
    <source>
        <dbReference type="ARBA" id="ARBA00012720"/>
    </source>
</evidence>
<dbReference type="Gene3D" id="1.10.1670.10">
    <property type="entry name" value="Helix-hairpin-Helix base-excision DNA repair enzymes (C-terminal)"/>
    <property type="match status" value="1"/>
</dbReference>
<dbReference type="GO" id="GO:0006289">
    <property type="term" value="P:nucleotide-excision repair"/>
    <property type="evidence" value="ECO:0007669"/>
    <property type="project" value="InterPro"/>
</dbReference>
<dbReference type="PANTHER" id="PTHR10242">
    <property type="entry name" value="8-OXOGUANINE DNA GLYCOSYLASE"/>
    <property type="match status" value="1"/>
</dbReference>
<gene>
    <name evidence="11" type="ORF">NCTC13150_01492</name>
</gene>
<reference evidence="11 12" key="1">
    <citation type="submission" date="2019-02" db="EMBL/GenBank/DDBJ databases">
        <authorList>
            <consortium name="Pathogen Informatics"/>
        </authorList>
    </citation>
    <scope>NUCLEOTIDE SEQUENCE [LARGE SCALE GENOMIC DNA]</scope>
    <source>
        <strain evidence="11 12">3012STDY7089603</strain>
    </source>
</reference>
<feature type="domain" description="HhH-GPD" evidence="10">
    <location>
        <begin position="106"/>
        <end position="268"/>
    </location>
</feature>
<keyword evidence="5" id="KW-0234">DNA repair</keyword>
<dbReference type="InterPro" id="IPR052054">
    <property type="entry name" value="Oxidative_DNA_repair_enzyme"/>
</dbReference>
<dbReference type="SUPFAM" id="SSF48150">
    <property type="entry name" value="DNA-glycosylase"/>
    <property type="match status" value="1"/>
</dbReference>
<evidence type="ECO:0000256" key="9">
    <source>
        <dbReference type="ARBA" id="ARBA00044632"/>
    </source>
</evidence>
<dbReference type="InterPro" id="IPR023170">
    <property type="entry name" value="HhH_base_excis_C"/>
</dbReference>
<dbReference type="GO" id="GO:0140078">
    <property type="term" value="F:class I DNA-(apurinic or apyrimidinic site) endonuclease activity"/>
    <property type="evidence" value="ECO:0007669"/>
    <property type="project" value="UniProtKB-EC"/>
</dbReference>
<keyword evidence="4" id="KW-0378">Hydrolase</keyword>
<dbReference type="Gene3D" id="1.10.340.30">
    <property type="entry name" value="Hypothetical protein, domain 2"/>
    <property type="match status" value="1"/>
</dbReference>
<evidence type="ECO:0000256" key="4">
    <source>
        <dbReference type="ARBA" id="ARBA00022801"/>
    </source>
</evidence>
<keyword evidence="6" id="KW-0456">Lyase</keyword>
<dbReference type="Proteomes" id="UP000377798">
    <property type="component" value="Unassembled WGS sequence"/>
</dbReference>
<dbReference type="SMART" id="SM00478">
    <property type="entry name" value="ENDO3c"/>
    <property type="match status" value="1"/>
</dbReference>
<evidence type="ECO:0000256" key="1">
    <source>
        <dbReference type="ARBA" id="ARBA00010679"/>
    </source>
</evidence>
<evidence type="ECO:0000259" key="10">
    <source>
        <dbReference type="SMART" id="SM00478"/>
    </source>
</evidence>
<name>A0A8H2QYM1_9FIRM</name>